<feature type="signal peptide" evidence="1">
    <location>
        <begin position="1"/>
        <end position="19"/>
    </location>
</feature>
<evidence type="ECO:0000256" key="1">
    <source>
        <dbReference type="SAM" id="SignalP"/>
    </source>
</evidence>
<dbReference type="GO" id="GO:0008233">
    <property type="term" value="F:peptidase activity"/>
    <property type="evidence" value="ECO:0007669"/>
    <property type="project" value="UniProtKB-KW"/>
</dbReference>
<gene>
    <name evidence="2" type="ORF">GGQ83_001500</name>
</gene>
<accession>A0A840AC32</accession>
<dbReference type="AlphaFoldDB" id="A0A840AC32"/>
<feature type="chain" id="PRO_5032954301" evidence="1">
    <location>
        <begin position="20"/>
        <end position="151"/>
    </location>
</feature>
<protein>
    <submittedName>
        <fullName evidence="2">Serine protease Do/protease YdgD</fullName>
        <ecNumber evidence="2">3.4.21.-</ecNumber>
        <ecNumber evidence="2">3.4.21.107</ecNumber>
    </submittedName>
</protein>
<dbReference type="RefSeq" id="WP_184383161.1">
    <property type="nucleotide sequence ID" value="NZ_JACIDJ010000002.1"/>
</dbReference>
<dbReference type="EC" id="3.4.21.-" evidence="2"/>
<dbReference type="EMBL" id="JACIDJ010000002">
    <property type="protein sequence ID" value="MBB3898063.1"/>
    <property type="molecule type" value="Genomic_DNA"/>
</dbReference>
<reference evidence="2 3" key="1">
    <citation type="submission" date="2020-08" db="EMBL/GenBank/DDBJ databases">
        <title>Genomic Encyclopedia of Type Strains, Phase IV (KMG-IV): sequencing the most valuable type-strain genomes for metagenomic binning, comparative biology and taxonomic classification.</title>
        <authorList>
            <person name="Goeker M."/>
        </authorList>
    </citation>
    <scope>NUCLEOTIDE SEQUENCE [LARGE SCALE GENOMIC DNA]</scope>
    <source>
        <strain evidence="2 3">DSM 19979</strain>
    </source>
</reference>
<keyword evidence="2" id="KW-0645">Protease</keyword>
<keyword evidence="3" id="KW-1185">Reference proteome</keyword>
<keyword evidence="2" id="KW-0378">Hydrolase</keyword>
<name>A0A840AC32_9PROT</name>
<dbReference type="EC" id="3.4.21.107" evidence="2"/>
<organism evidence="2 3">
    <name type="scientific">Roseococcus suduntuyensis</name>
    <dbReference type="NCBI Taxonomy" id="455361"/>
    <lineage>
        <taxon>Bacteria</taxon>
        <taxon>Pseudomonadati</taxon>
        <taxon>Pseudomonadota</taxon>
        <taxon>Alphaproteobacteria</taxon>
        <taxon>Acetobacterales</taxon>
        <taxon>Roseomonadaceae</taxon>
        <taxon>Roseococcus</taxon>
    </lineage>
</organism>
<keyword evidence="1" id="KW-0732">Signal</keyword>
<comment type="caution">
    <text evidence="2">The sequence shown here is derived from an EMBL/GenBank/DDBJ whole genome shotgun (WGS) entry which is preliminary data.</text>
</comment>
<evidence type="ECO:0000313" key="3">
    <source>
        <dbReference type="Proteomes" id="UP000553193"/>
    </source>
</evidence>
<evidence type="ECO:0000313" key="2">
    <source>
        <dbReference type="EMBL" id="MBB3898063.1"/>
    </source>
</evidence>
<dbReference type="GO" id="GO:0006508">
    <property type="term" value="P:proteolysis"/>
    <property type="evidence" value="ECO:0007669"/>
    <property type="project" value="UniProtKB-KW"/>
</dbReference>
<sequence>MVLGAAALGVAALAAPVLAQNFNLPPAFGTLNLTAGFMPDPQHVDLVAGGNIPAGRLGRDCAGSIADAPDVRLNYTAGGFPLYIFANSSRDTTLVVNLPDGSWVCNDDFIGLDPGIVLQRPASGQYDIWVGVFEGGTAPARLGVSEIPPRR</sequence>
<proteinExistence type="predicted"/>
<dbReference type="Proteomes" id="UP000553193">
    <property type="component" value="Unassembled WGS sequence"/>
</dbReference>